<accession>A0A1H3MMM2</accession>
<evidence type="ECO:0000313" key="2">
    <source>
        <dbReference type="EMBL" id="SDY77907.1"/>
    </source>
</evidence>
<dbReference type="EMBL" id="JACAQV010000005">
    <property type="protein sequence ID" value="NWF06760.1"/>
    <property type="molecule type" value="Genomic_DNA"/>
</dbReference>
<dbReference type="Proteomes" id="UP000182902">
    <property type="component" value="Unassembled WGS sequence"/>
</dbReference>
<sequence length="90" mass="9728">MNQYIALTSNDSATPALFVDTTVPLEILLDAASFRLRAVTQVLENLALRSEISSDAVVLSDFALLCSIPLRDGCDLLDVIGRRMDMPCAA</sequence>
<evidence type="ECO:0000313" key="3">
    <source>
        <dbReference type="Proteomes" id="UP000182902"/>
    </source>
</evidence>
<dbReference type="AlphaFoldDB" id="A0A1H3MMM2"/>
<evidence type="ECO:0000313" key="1">
    <source>
        <dbReference type="EMBL" id="NWF06760.1"/>
    </source>
</evidence>
<evidence type="ECO:0000313" key="4">
    <source>
        <dbReference type="Proteomes" id="UP000561369"/>
    </source>
</evidence>
<organism evidence="2 3">
    <name type="scientific">Pseudomonas salomonii</name>
    <dbReference type="NCBI Taxonomy" id="191391"/>
    <lineage>
        <taxon>Bacteria</taxon>
        <taxon>Pseudomonadati</taxon>
        <taxon>Pseudomonadota</taxon>
        <taxon>Gammaproteobacteria</taxon>
        <taxon>Pseudomonadales</taxon>
        <taxon>Pseudomonadaceae</taxon>
        <taxon>Pseudomonas</taxon>
    </lineage>
</organism>
<name>A0A1H3MMM2_9PSED</name>
<proteinExistence type="predicted"/>
<dbReference type="RefSeq" id="WP_065929915.1">
    <property type="nucleotide sequence ID" value="NZ_FNOX01000005.1"/>
</dbReference>
<dbReference type="Proteomes" id="UP000561369">
    <property type="component" value="Unassembled WGS sequence"/>
</dbReference>
<reference evidence="2 3" key="1">
    <citation type="submission" date="2016-10" db="EMBL/GenBank/DDBJ databases">
        <authorList>
            <person name="de Groot N.N."/>
        </authorList>
    </citation>
    <scope>NUCLEOTIDE SEQUENCE [LARGE SCALE GENOMIC DNA]</scope>
    <source>
        <strain evidence="2 3">ICMP 14252</strain>
    </source>
</reference>
<reference evidence="1 4" key="2">
    <citation type="submission" date="2020-04" db="EMBL/GenBank/DDBJ databases">
        <title>Molecular characterization of pseudomonads from Agaricus bisporus reveal novel blotch 2 pathogens in Western Europe.</title>
        <authorList>
            <person name="Taparia T."/>
            <person name="Krijger M."/>
            <person name="Haynes E."/>
            <person name="Elpinstone J.G."/>
            <person name="Noble R."/>
            <person name="Van Der Wolf J."/>
        </authorList>
    </citation>
    <scope>NUCLEOTIDE SEQUENCE [LARGE SCALE GENOMIC DNA]</scope>
    <source>
        <strain evidence="1 4">IPO3765</strain>
    </source>
</reference>
<dbReference type="EMBL" id="FNOX01000005">
    <property type="protein sequence ID" value="SDY77907.1"/>
    <property type="molecule type" value="Genomic_DNA"/>
</dbReference>
<gene>
    <name evidence="1" type="ORF">HX810_03615</name>
    <name evidence="2" type="ORF">SAMN05216247_105119</name>
</gene>
<protein>
    <submittedName>
        <fullName evidence="1">Short-chain dehydrogenase</fullName>
    </submittedName>
</protein>